<name>A0A380C3D1_SPHSI</name>
<gene>
    <name evidence="10" type="ORF">NCTC11388_02170</name>
</gene>
<reference evidence="10 11" key="1">
    <citation type="submission" date="2018-06" db="EMBL/GenBank/DDBJ databases">
        <authorList>
            <consortium name="Pathogen Informatics"/>
            <person name="Doyle S."/>
        </authorList>
    </citation>
    <scope>NUCLEOTIDE SEQUENCE [LARGE SCALE GENOMIC DNA]</scope>
    <source>
        <strain evidence="10 11">NCTC11388</strain>
    </source>
</reference>
<proteinExistence type="inferred from homology"/>
<organism evidence="10 11">
    <name type="scientific">Sphingobacterium spiritivorum</name>
    <name type="common">Flavobacterium spiritivorum</name>
    <dbReference type="NCBI Taxonomy" id="258"/>
    <lineage>
        <taxon>Bacteria</taxon>
        <taxon>Pseudomonadati</taxon>
        <taxon>Bacteroidota</taxon>
        <taxon>Sphingobacteriia</taxon>
        <taxon>Sphingobacteriales</taxon>
        <taxon>Sphingobacteriaceae</taxon>
        <taxon>Sphingobacterium</taxon>
    </lineage>
</organism>
<evidence type="ECO:0000256" key="7">
    <source>
        <dbReference type="PROSITE-ProRule" id="PRU01360"/>
    </source>
</evidence>
<sequence length="970" mass="110253">MMKRFYCFLILVFPVSFLQAADFPEGYTANTNRYLLQDTVSTDTLLLQRLNPTAVKLGTADSVHIQTVSTFPFHSVAQYLKGEVAGVYVQENTAEPGTNRNIVLRGLAAPLFSNKDINASQPTIFVNGVPLTQENNFSYGIQKYDYNRLGPGTDFASIFNINAIESIEVIKDPAKLAALGPLAANGAIWITTKGGKSGPSEISLNSYYGMNTRKSVTPVNAQYENMFRQQFYSKYGTEQDRLTYPSYLGDSTNVNYYGPSNWSEEYYKNQPLYSIDLSLRGGSDRANFNFLGGHTSNISSADAANFKRYNATFNVNMAPAEWFNFTAYVNASRVERKRNRSLRDRISETGYLPDLSIPMSPNRDVYTRYLKEFDKNVDGNVMNAVQAFISADFSILSNLRYTTKFSIDYNEGLRDVFYASSLMDDNNYVSNYNGYNQRYKFDHALNYNLGKDTDHQLDLTAGMEYMEDLYRFTYTKTYDGPNDFIKLNLKESTLPTYRYTNREDLRVYSFYGNAKYKFKNLLDLNAVLRYDGSSTVQKDNRWLFTPAVSAKWNVKNQFFTTNDGINDLSIKAGWGRIGKLLTISRFATGPQYATDLNWSTEAGLVSYNGFAAISRPYTLGWVGYDVEWPYTDHFNIDLEGSFFSNRLSAGISLYNKNDKNQIASIPVPAEYGYTGRYMNGLNVNNKGVDVALGLNLLTNPDKLQWSSSFNFNINKNTLKALPNNLQTLIVGDRKLEVGKSVDQFWIYQNAGIYNAESEIPVNPNTGRKMMFQGVEMNAGDAKWIDQNGDYDVNEDDKILAGNAMPKFVGGWSNQFRYKNFDLGFQWYFALGHKALNQRVSNRYDFINNESNNTINSVKEIFHWQQDFDITKYPIYNPWSSSVPYRVDQDLFLENASFLKLRSVSVGYEIAGLKEKVKRLRKAYVYVTGTNLLTITKFTGVDPELIDFNGYYSGYGLPLSPTFTLGFKLDL</sequence>
<dbReference type="NCBIfam" id="TIGR04056">
    <property type="entry name" value="OMP_RagA_SusC"/>
    <property type="match status" value="1"/>
</dbReference>
<feature type="signal peptide" evidence="8">
    <location>
        <begin position="1"/>
        <end position="20"/>
    </location>
</feature>
<feature type="domain" description="TonB-dependent receptor plug" evidence="9">
    <location>
        <begin position="60"/>
        <end position="186"/>
    </location>
</feature>
<keyword evidence="8" id="KW-0732">Signal</keyword>
<dbReference type="InterPro" id="IPR037066">
    <property type="entry name" value="Plug_dom_sf"/>
</dbReference>
<evidence type="ECO:0000256" key="2">
    <source>
        <dbReference type="ARBA" id="ARBA00022448"/>
    </source>
</evidence>
<evidence type="ECO:0000259" key="9">
    <source>
        <dbReference type="Pfam" id="PF07715"/>
    </source>
</evidence>
<dbReference type="SUPFAM" id="SSF56935">
    <property type="entry name" value="Porins"/>
    <property type="match status" value="1"/>
</dbReference>
<dbReference type="Proteomes" id="UP000254893">
    <property type="component" value="Unassembled WGS sequence"/>
</dbReference>
<evidence type="ECO:0000313" key="10">
    <source>
        <dbReference type="EMBL" id="SUJ11955.1"/>
    </source>
</evidence>
<evidence type="ECO:0000313" key="11">
    <source>
        <dbReference type="Proteomes" id="UP000254893"/>
    </source>
</evidence>
<dbReference type="Pfam" id="PF07715">
    <property type="entry name" value="Plug"/>
    <property type="match status" value="1"/>
</dbReference>
<dbReference type="EMBL" id="UGYW01000002">
    <property type="protein sequence ID" value="SUJ11955.1"/>
    <property type="molecule type" value="Genomic_DNA"/>
</dbReference>
<evidence type="ECO:0000256" key="8">
    <source>
        <dbReference type="SAM" id="SignalP"/>
    </source>
</evidence>
<dbReference type="GO" id="GO:0009279">
    <property type="term" value="C:cell outer membrane"/>
    <property type="evidence" value="ECO:0007669"/>
    <property type="project" value="UniProtKB-SubCell"/>
</dbReference>
<feature type="chain" id="PRO_5016979762" evidence="8">
    <location>
        <begin position="21"/>
        <end position="970"/>
    </location>
</feature>
<keyword evidence="3 7" id="KW-1134">Transmembrane beta strand</keyword>
<dbReference type="RefSeq" id="WP_115170103.1">
    <property type="nucleotide sequence ID" value="NZ_UGYW01000002.1"/>
</dbReference>
<dbReference type="PROSITE" id="PS52016">
    <property type="entry name" value="TONB_DEPENDENT_REC_3"/>
    <property type="match status" value="1"/>
</dbReference>
<keyword evidence="2 7" id="KW-0813">Transport</keyword>
<comment type="similarity">
    <text evidence="7">Belongs to the TonB-dependent receptor family.</text>
</comment>
<protein>
    <submittedName>
        <fullName evidence="10">TonB-linked outer membrane protein, SusC/RagA family</fullName>
    </submittedName>
</protein>
<evidence type="ECO:0000256" key="1">
    <source>
        <dbReference type="ARBA" id="ARBA00004571"/>
    </source>
</evidence>
<comment type="subcellular location">
    <subcellularLocation>
        <location evidence="1 7">Cell outer membrane</location>
        <topology evidence="1 7">Multi-pass membrane protein</topology>
    </subcellularLocation>
</comment>
<evidence type="ECO:0000256" key="5">
    <source>
        <dbReference type="ARBA" id="ARBA00023136"/>
    </source>
</evidence>
<dbReference type="InterPro" id="IPR036942">
    <property type="entry name" value="Beta-barrel_TonB_sf"/>
</dbReference>
<dbReference type="InterPro" id="IPR039426">
    <property type="entry name" value="TonB-dep_rcpt-like"/>
</dbReference>
<dbReference type="InterPro" id="IPR012910">
    <property type="entry name" value="Plug_dom"/>
</dbReference>
<dbReference type="AlphaFoldDB" id="A0A380C3D1"/>
<dbReference type="Gene3D" id="2.170.130.10">
    <property type="entry name" value="TonB-dependent receptor, plug domain"/>
    <property type="match status" value="1"/>
</dbReference>
<accession>A0A380C3D1</accession>
<evidence type="ECO:0000256" key="6">
    <source>
        <dbReference type="ARBA" id="ARBA00023237"/>
    </source>
</evidence>
<dbReference type="Gene3D" id="2.40.170.20">
    <property type="entry name" value="TonB-dependent receptor, beta-barrel domain"/>
    <property type="match status" value="1"/>
</dbReference>
<dbReference type="InterPro" id="IPR023996">
    <property type="entry name" value="TonB-dep_OMP_SusC/RagA"/>
</dbReference>
<keyword evidence="6 7" id="KW-0998">Cell outer membrane</keyword>
<keyword evidence="5 7" id="KW-0472">Membrane</keyword>
<keyword evidence="4 7" id="KW-0812">Transmembrane</keyword>
<evidence type="ECO:0000256" key="4">
    <source>
        <dbReference type="ARBA" id="ARBA00022692"/>
    </source>
</evidence>
<evidence type="ECO:0000256" key="3">
    <source>
        <dbReference type="ARBA" id="ARBA00022452"/>
    </source>
</evidence>